<dbReference type="OrthoDB" id="384395at2157"/>
<sequence>MKISDEEIVLIMSVFKNNLQGLSISEISRKSCIHRNKVAQISQDLHNDGIITCTQKGSSKIYSLKVRSSIHPLLEVLTDPWLILDNEFRIIEASEAFLEKNRVELTKILGNNYFEITDNLTLPFRQEDLLQIMNSQIEGEKKIYDTKNGYERYSCLQISFNGEMRGILIVIQAHHGEVKTDQNINTLCKTLESMLDNLTKIVQKPPEEISSLIAEIIHNTYPENIVCTIRIDESELSGHITKILLPHSRLQRVHYLIDFLQKTPFQIPPLTLMRYKTGKPYLFEDISVFLENVLNQQELENIRDIFQFYSVFLIGLLQNEKLAEIFVIGVKTENIQPEVFSKLLHLISHLFFAAGLFEEKNRALQENINNYQSHYKEIYNLLSQKTKEEKIHTMNENHMKNILFMVMDMQKIPVMITNRCGTIIDLNQTGEEIFKSYRMALMSNPSIQDIFNHEISEAMMKLIENEGDLSDINNHELGIQDTSHAVPLIWHLVKNRSASIQDFFIFVAESLPGSLIQYLKDRGL</sequence>
<reference evidence="1 2" key="1">
    <citation type="submission" date="2018-05" db="EMBL/GenBank/DDBJ databases">
        <title>Draft genome of Methanospirillum lacunae Ki8-1.</title>
        <authorList>
            <person name="Dueholm M.S."/>
            <person name="Nielsen P.H."/>
            <person name="Bakmann L.F."/>
            <person name="Otzen D.E."/>
        </authorList>
    </citation>
    <scope>NUCLEOTIDE SEQUENCE [LARGE SCALE GENOMIC DNA]</scope>
    <source>
        <strain evidence="1 2">Ki8-1</strain>
    </source>
</reference>
<keyword evidence="2" id="KW-1185">Reference proteome</keyword>
<comment type="caution">
    <text evidence="1">The sequence shown here is derived from an EMBL/GenBank/DDBJ whole genome shotgun (WGS) entry which is preliminary data.</text>
</comment>
<proteinExistence type="predicted"/>
<dbReference type="GeneID" id="97548975"/>
<evidence type="ECO:0008006" key="3">
    <source>
        <dbReference type="Google" id="ProtNLM"/>
    </source>
</evidence>
<dbReference type="Proteomes" id="UP000245657">
    <property type="component" value="Unassembled WGS sequence"/>
</dbReference>
<dbReference type="EMBL" id="QGMY01000015">
    <property type="protein sequence ID" value="PWR70262.1"/>
    <property type="molecule type" value="Genomic_DNA"/>
</dbReference>
<protein>
    <recommendedName>
        <fullName evidence="3">PAS domain-containing protein</fullName>
    </recommendedName>
</protein>
<evidence type="ECO:0000313" key="2">
    <source>
        <dbReference type="Proteomes" id="UP000245657"/>
    </source>
</evidence>
<gene>
    <name evidence="1" type="ORF">DK846_15210</name>
</gene>
<name>A0A2V2MQ76_9EURY</name>
<dbReference type="InterPro" id="IPR035965">
    <property type="entry name" value="PAS-like_dom_sf"/>
</dbReference>
<dbReference type="AlphaFoldDB" id="A0A2V2MQ76"/>
<accession>A0A2V2MQ76</accession>
<dbReference type="SUPFAM" id="SSF55785">
    <property type="entry name" value="PYP-like sensor domain (PAS domain)"/>
    <property type="match status" value="1"/>
</dbReference>
<organism evidence="1 2">
    <name type="scientific">Methanospirillum lacunae</name>
    <dbReference type="NCBI Taxonomy" id="668570"/>
    <lineage>
        <taxon>Archaea</taxon>
        <taxon>Methanobacteriati</taxon>
        <taxon>Methanobacteriota</taxon>
        <taxon>Stenosarchaea group</taxon>
        <taxon>Methanomicrobia</taxon>
        <taxon>Methanomicrobiales</taxon>
        <taxon>Methanospirillaceae</taxon>
        <taxon>Methanospirillum</taxon>
    </lineage>
</organism>
<evidence type="ECO:0000313" key="1">
    <source>
        <dbReference type="EMBL" id="PWR70262.1"/>
    </source>
</evidence>
<dbReference type="RefSeq" id="WP_109969856.1">
    <property type="nucleotide sequence ID" value="NZ_CP176093.1"/>
</dbReference>